<dbReference type="Proteomes" id="UP000613740">
    <property type="component" value="Unassembled WGS sequence"/>
</dbReference>
<protein>
    <submittedName>
        <fullName evidence="10">Uncharacterized protein</fullName>
    </submittedName>
</protein>
<evidence type="ECO:0000256" key="2">
    <source>
        <dbReference type="ARBA" id="ARBA00007558"/>
    </source>
</evidence>
<keyword evidence="4 7" id="KW-1133">Transmembrane helix</keyword>
<evidence type="ECO:0000256" key="7">
    <source>
        <dbReference type="SAM" id="Phobius"/>
    </source>
</evidence>
<evidence type="ECO:0000259" key="8">
    <source>
        <dbReference type="Pfam" id="PF04884"/>
    </source>
</evidence>
<dbReference type="PANTHER" id="PTHR12770:SF31">
    <property type="entry name" value="RUS FAMILY MEMBER 1"/>
    <property type="match status" value="1"/>
</dbReference>
<gene>
    <name evidence="10" type="ORF">HYH02_003813</name>
</gene>
<evidence type="ECO:0000256" key="4">
    <source>
        <dbReference type="ARBA" id="ARBA00022989"/>
    </source>
</evidence>
<feature type="compositionally biased region" description="Basic and acidic residues" evidence="6">
    <location>
        <begin position="769"/>
        <end position="782"/>
    </location>
</feature>
<feature type="domain" description="Root UVB sensitive protein C-terminal" evidence="9">
    <location>
        <begin position="664"/>
        <end position="760"/>
    </location>
</feature>
<dbReference type="PANTHER" id="PTHR12770">
    <property type="entry name" value="RUS1 FAMILY PROTEIN C16ORF58"/>
    <property type="match status" value="1"/>
</dbReference>
<reference evidence="10" key="1">
    <citation type="journal article" date="2020" name="bioRxiv">
        <title>Comparative genomics of Chlamydomonas.</title>
        <authorList>
            <person name="Craig R.J."/>
            <person name="Hasan A.R."/>
            <person name="Ness R.W."/>
            <person name="Keightley P.D."/>
        </authorList>
    </citation>
    <scope>NUCLEOTIDE SEQUENCE</scope>
    <source>
        <strain evidence="10">CCAP 11/173</strain>
    </source>
</reference>
<feature type="transmembrane region" description="Helical" evidence="7">
    <location>
        <begin position="422"/>
        <end position="445"/>
    </location>
</feature>
<feature type="domain" description="Protein root UVB sensitive/RUS" evidence="8">
    <location>
        <begin position="75"/>
        <end position="138"/>
    </location>
</feature>
<dbReference type="AlphaFoldDB" id="A0A836B8V6"/>
<feature type="region of interest" description="Disordered" evidence="6">
    <location>
        <begin position="758"/>
        <end position="782"/>
    </location>
</feature>
<dbReference type="InterPro" id="IPR006968">
    <property type="entry name" value="RUS_fam"/>
</dbReference>
<evidence type="ECO:0000259" key="9">
    <source>
        <dbReference type="Pfam" id="PF24160"/>
    </source>
</evidence>
<feature type="domain" description="Protein root UVB sensitive/RUS" evidence="8">
    <location>
        <begin position="269"/>
        <end position="470"/>
    </location>
</feature>
<accession>A0A836B8V6</accession>
<dbReference type="InterPro" id="IPR054549">
    <property type="entry name" value="UVB_sens_RUS_dom"/>
</dbReference>
<dbReference type="GO" id="GO:0016020">
    <property type="term" value="C:membrane"/>
    <property type="evidence" value="ECO:0007669"/>
    <property type="project" value="UniProtKB-SubCell"/>
</dbReference>
<comment type="caution">
    <text evidence="10">The sequence shown here is derived from an EMBL/GenBank/DDBJ whole genome shotgun (WGS) entry which is preliminary data.</text>
</comment>
<evidence type="ECO:0000256" key="6">
    <source>
        <dbReference type="SAM" id="MobiDB-lite"/>
    </source>
</evidence>
<dbReference type="Pfam" id="PF24160">
    <property type="entry name" value="UVB_sens_C"/>
    <property type="match status" value="1"/>
</dbReference>
<evidence type="ECO:0000313" key="10">
    <source>
        <dbReference type="EMBL" id="KAG2451206.1"/>
    </source>
</evidence>
<evidence type="ECO:0000256" key="3">
    <source>
        <dbReference type="ARBA" id="ARBA00022692"/>
    </source>
</evidence>
<organism evidence="10 11">
    <name type="scientific">Chlamydomonas schloesseri</name>
    <dbReference type="NCBI Taxonomy" id="2026947"/>
    <lineage>
        <taxon>Eukaryota</taxon>
        <taxon>Viridiplantae</taxon>
        <taxon>Chlorophyta</taxon>
        <taxon>core chlorophytes</taxon>
        <taxon>Chlorophyceae</taxon>
        <taxon>CS clade</taxon>
        <taxon>Chlamydomonadales</taxon>
        <taxon>Chlamydomonadaceae</taxon>
        <taxon>Chlamydomonas</taxon>
    </lineage>
</organism>
<evidence type="ECO:0000256" key="1">
    <source>
        <dbReference type="ARBA" id="ARBA00004370"/>
    </source>
</evidence>
<feature type="region of interest" description="Disordered" evidence="6">
    <location>
        <begin position="549"/>
        <end position="584"/>
    </location>
</feature>
<comment type="similarity">
    <text evidence="2">Belongs to the RUS1 family.</text>
</comment>
<feature type="region of interest" description="Disordered" evidence="6">
    <location>
        <begin position="134"/>
        <end position="266"/>
    </location>
</feature>
<name>A0A836B8V6_9CHLO</name>
<dbReference type="Pfam" id="PF04884">
    <property type="entry name" value="UVB_sens_prot"/>
    <property type="match status" value="2"/>
</dbReference>
<sequence length="782" mass="77542">MTTSRSAPNTSSRLELLEYHRGHIAGSVVLLGGSNGDAAPEKNAESGAGAGATASEGHGHGHGPGRGGARRGWGLLSVLRAAFLPEGFPESVSPDYLSFQAWDTVQALSSYVRGMLTSAAILRGVGVGQQVGAPAAAAGQGGGRAAEGRRRGGGGAAEGRRRGGGGAGEGRGRGGGEAGEGRGRGGGGAAEGRGRGGGGAAEGRRGGGGGAAEGRRRGGGGAAEGAAEGRRRGGGGAAEGRRRGRRRGGGGAAEGRRRGGGGAAEGAAEASTPLAAVFTFFLRDLAGMAGGVLFAYAEGSSFDACAKQWRLFADITNDLGMTVELASPLLPRALFLPCACFGSIARSVTGVAGGATRAALTQHFARRGNAADVSAKEQSQETATTIVGMVLGMAVTRLLATDPHDPAGTTIGGSSSSSSSRAVWAVLAAWLVFGLLTALHVWANVRAMRCLVLRSLNQPRLELLVTRYLGQDGGSSAGDAAGGGGGSGGAAAGRVLSPLQVSALEDLTPPPFRRLWDWAAGAARRRPVQLHFGCRLAAAAAAAAAAASSAGAGGGRGRGGSGSGGGGAEGAQEQEQPQSRLRQAVARASRRPYLLLASASGSTTHGGGGGSGTTLLPPAASPPRGGRTHVHVHVVLHRRATAAAALLDAAAADAAGAGAGAGARARADGLLRAFVHAHCLAHQLRLLQHAQAAQAARREHTAGAAPAATASAAANTVAAAEAAADEWMATRYEPFLCALAAAGWHTDRVTLPRPAWTAEWGPAVGPAEAAREGSRGRGAHED</sequence>
<feature type="region of interest" description="Disordered" evidence="6">
    <location>
        <begin position="36"/>
        <end position="68"/>
    </location>
</feature>
<feature type="compositionally biased region" description="Low complexity" evidence="6">
    <location>
        <begin position="45"/>
        <end position="56"/>
    </location>
</feature>
<dbReference type="EMBL" id="JAEHOD010000008">
    <property type="protein sequence ID" value="KAG2451206.1"/>
    <property type="molecule type" value="Genomic_DNA"/>
</dbReference>
<feature type="region of interest" description="Disordered" evidence="6">
    <location>
        <begin position="599"/>
        <end position="627"/>
    </location>
</feature>
<evidence type="ECO:0000313" key="11">
    <source>
        <dbReference type="Proteomes" id="UP000613740"/>
    </source>
</evidence>
<proteinExistence type="inferred from homology"/>
<feature type="compositionally biased region" description="Gly residues" evidence="6">
    <location>
        <begin position="184"/>
        <end position="212"/>
    </location>
</feature>
<keyword evidence="11" id="KW-1185">Reference proteome</keyword>
<keyword evidence="3 7" id="KW-0812">Transmembrane</keyword>
<feature type="compositionally biased region" description="Gly residues" evidence="6">
    <location>
        <begin position="551"/>
        <end position="569"/>
    </location>
</feature>
<dbReference type="OrthoDB" id="364779at2759"/>
<comment type="subcellular location">
    <subcellularLocation>
        <location evidence="1">Membrane</location>
    </subcellularLocation>
</comment>
<evidence type="ECO:0000256" key="5">
    <source>
        <dbReference type="ARBA" id="ARBA00023136"/>
    </source>
</evidence>
<keyword evidence="5 7" id="KW-0472">Membrane</keyword>
<feature type="compositionally biased region" description="Basic and acidic residues" evidence="6">
    <location>
        <begin position="170"/>
        <end position="183"/>
    </location>
</feature>
<dbReference type="InterPro" id="IPR055412">
    <property type="entry name" value="UVB_sens_C"/>
</dbReference>